<sequence>MDIYLGNNGNRFSNYFLSMANLEVQNLLSTVYAVSAFNIKDGLTRVRFHNDVKNFAMAQLDAIRIASSESQCRECLNNLRQETNSLKAQDRMLRTGEATLHASVAFLKRGDVQGYIINGIGVVLGGLQVVAGLGVIAVSIASVNPVGVVFGGMLTLHGANSVQEAGENLIYKTNDSTGLLKQGYVKTAEFLGFDARVGNIAYSSADLALSAYGMLKLTLKPEAWRLFHYVNADYVRGIQKMSRIELGIEIYNDVQAIKSINDNYNK</sequence>
<keyword evidence="2" id="KW-1185">Reference proteome</keyword>
<reference evidence="1 2" key="1">
    <citation type="submission" date="2022-02" db="EMBL/GenBank/DDBJ databases">
        <title>Description of Brenneria tiliae sp. nov. isolated from symptomatic Tilia x moltkei and Tilia x europaea trees in the UK.</title>
        <authorList>
            <person name="Kile H."/>
        </authorList>
    </citation>
    <scope>NUCLEOTIDE SEQUENCE [LARGE SCALE GENOMIC DNA]</scope>
    <source>
        <strain evidence="1 2">MC1SB4.1</strain>
    </source>
</reference>
<dbReference type="EMBL" id="JAKPBZ010000103">
    <property type="protein sequence ID" value="MCL2891646.1"/>
    <property type="molecule type" value="Genomic_DNA"/>
</dbReference>
<name>A0ABT0MPC9_9GAMM</name>
<dbReference type="InterPro" id="IPR025320">
    <property type="entry name" value="DUF4225"/>
</dbReference>
<proteinExistence type="predicted"/>
<organism evidence="1 2">
    <name type="scientific">Brenneria tiliae</name>
    <dbReference type="NCBI Taxonomy" id="2914984"/>
    <lineage>
        <taxon>Bacteria</taxon>
        <taxon>Pseudomonadati</taxon>
        <taxon>Pseudomonadota</taxon>
        <taxon>Gammaproteobacteria</taxon>
        <taxon>Enterobacterales</taxon>
        <taxon>Pectobacteriaceae</taxon>
        <taxon>Brenneria</taxon>
    </lineage>
</organism>
<dbReference type="RefSeq" id="WP_249243572.1">
    <property type="nucleotide sequence ID" value="NZ_JAKPBZ010000103.1"/>
</dbReference>
<gene>
    <name evidence="1" type="ORF">MFP26_02860</name>
</gene>
<accession>A0ABT0MPC9</accession>
<evidence type="ECO:0000313" key="1">
    <source>
        <dbReference type="EMBL" id="MCL2891646.1"/>
    </source>
</evidence>
<protein>
    <submittedName>
        <fullName evidence="1">DUF4225 domain-containing protein</fullName>
    </submittedName>
</protein>
<dbReference type="Pfam" id="PF13988">
    <property type="entry name" value="DUF4225"/>
    <property type="match status" value="1"/>
</dbReference>
<evidence type="ECO:0000313" key="2">
    <source>
        <dbReference type="Proteomes" id="UP001203069"/>
    </source>
</evidence>
<dbReference type="Proteomes" id="UP001203069">
    <property type="component" value="Unassembled WGS sequence"/>
</dbReference>
<comment type="caution">
    <text evidence="1">The sequence shown here is derived from an EMBL/GenBank/DDBJ whole genome shotgun (WGS) entry which is preliminary data.</text>
</comment>